<evidence type="ECO:0000313" key="1">
    <source>
        <dbReference type="EMBL" id="RKO83067.1"/>
    </source>
</evidence>
<sequence length="481" mass="53207">MQRFEAAGMGRIPSDVLLYLLQWLRALGRREDHMTLYSCTLVRRAWAFMVLWRDVLIHSEMRKVLPRFVATVKHHPRDGRVGLAPADSYVRAIRLDTWPLSDVGCGFLLSTVVHYLPNLRCVRVRNAYLSLACLACLFQSCPNLVIFSFHGEILDYLDLGREDFRKTDCATVAITAGIHRSQLLQFDTDDINVVTAVHSATGPNLVSWTATLGAVGQVAANFPNLKMLFGDYNQPWSESLTAEHIATIAAGWRHHVAVDLSGGEDFVTDDAAHALLRYCPAIKELNLITTAATRETIHALKAHRPLKLLALGNHSFDQYAHEIGLFADESSDIALGELLIARAASLTRLRIGGPGWRMGADLVLLLPDSAAHLRSLHLVGNHSVRSFAWLTHRLPALCYLEIDDPEELKASILPACAGILWPGFRRREDAADWVQDGGLPAGRGVEEWADSFGEIFSEGGVSITTGLEMLLTEGGKRRPWG</sequence>
<gene>
    <name evidence="1" type="ORF">BDK51DRAFT_46942</name>
</gene>
<dbReference type="SUPFAM" id="SSF52047">
    <property type="entry name" value="RNI-like"/>
    <property type="match status" value="1"/>
</dbReference>
<dbReference type="Proteomes" id="UP000269721">
    <property type="component" value="Unassembled WGS sequence"/>
</dbReference>
<name>A0A4V1IPH4_9FUNG</name>
<evidence type="ECO:0000313" key="2">
    <source>
        <dbReference type="Proteomes" id="UP000269721"/>
    </source>
</evidence>
<dbReference type="Gene3D" id="3.80.10.10">
    <property type="entry name" value="Ribonuclease Inhibitor"/>
    <property type="match status" value="1"/>
</dbReference>
<organism evidence="1 2">
    <name type="scientific">Blyttiomyces helicus</name>
    <dbReference type="NCBI Taxonomy" id="388810"/>
    <lineage>
        <taxon>Eukaryota</taxon>
        <taxon>Fungi</taxon>
        <taxon>Fungi incertae sedis</taxon>
        <taxon>Chytridiomycota</taxon>
        <taxon>Chytridiomycota incertae sedis</taxon>
        <taxon>Chytridiomycetes</taxon>
        <taxon>Chytridiomycetes incertae sedis</taxon>
        <taxon>Blyttiomyces</taxon>
    </lineage>
</organism>
<protein>
    <submittedName>
        <fullName evidence="1">Uncharacterized protein</fullName>
    </submittedName>
</protein>
<proteinExistence type="predicted"/>
<dbReference type="OrthoDB" id="10257471at2759"/>
<keyword evidence="2" id="KW-1185">Reference proteome</keyword>
<accession>A0A4V1IPH4</accession>
<dbReference type="AlphaFoldDB" id="A0A4V1IPH4"/>
<dbReference type="EMBL" id="ML001714">
    <property type="protein sequence ID" value="RKO83067.1"/>
    <property type="molecule type" value="Genomic_DNA"/>
</dbReference>
<reference evidence="2" key="1">
    <citation type="journal article" date="2018" name="Nat. Microbiol.">
        <title>Leveraging single-cell genomics to expand the fungal tree of life.</title>
        <authorList>
            <person name="Ahrendt S.R."/>
            <person name="Quandt C.A."/>
            <person name="Ciobanu D."/>
            <person name="Clum A."/>
            <person name="Salamov A."/>
            <person name="Andreopoulos B."/>
            <person name="Cheng J.F."/>
            <person name="Woyke T."/>
            <person name="Pelin A."/>
            <person name="Henrissat B."/>
            <person name="Reynolds N.K."/>
            <person name="Benny G.L."/>
            <person name="Smith M.E."/>
            <person name="James T.Y."/>
            <person name="Grigoriev I.V."/>
        </authorList>
    </citation>
    <scope>NUCLEOTIDE SEQUENCE [LARGE SCALE GENOMIC DNA]</scope>
</reference>
<dbReference type="InterPro" id="IPR032675">
    <property type="entry name" value="LRR_dom_sf"/>
</dbReference>